<keyword evidence="2 7" id="KW-0813">Transport</keyword>
<dbReference type="Proteomes" id="UP001595904">
    <property type="component" value="Unassembled WGS sequence"/>
</dbReference>
<sequence length="80" mass="8652">MSEGRPFLSIQPERLYKLRTSYDFGAAGHGGGLSGLRLSGGVNVENILDKTYYESVGENRTGAIGTAPPRNFVLSLRSTF</sequence>
<evidence type="ECO:0000256" key="7">
    <source>
        <dbReference type="PROSITE-ProRule" id="PRU01360"/>
    </source>
</evidence>
<proteinExistence type="inferred from homology"/>
<evidence type="ECO:0000256" key="3">
    <source>
        <dbReference type="ARBA" id="ARBA00022452"/>
    </source>
</evidence>
<dbReference type="RefSeq" id="WP_380596868.1">
    <property type="nucleotide sequence ID" value="NZ_JBHSDU010000003.1"/>
</dbReference>
<protein>
    <recommendedName>
        <fullName evidence="10">TonB-dependent receptor-like beta-barrel domain-containing protein</fullName>
    </recommendedName>
</protein>
<evidence type="ECO:0000256" key="6">
    <source>
        <dbReference type="ARBA" id="ARBA00023237"/>
    </source>
</evidence>
<gene>
    <name evidence="8" type="ORF">ACFPN2_12165</name>
</gene>
<keyword evidence="6 7" id="KW-0998">Cell outer membrane</keyword>
<comment type="caution">
    <text evidence="8">The sequence shown here is derived from an EMBL/GenBank/DDBJ whole genome shotgun (WGS) entry which is preliminary data.</text>
</comment>
<evidence type="ECO:0000256" key="5">
    <source>
        <dbReference type="ARBA" id="ARBA00023136"/>
    </source>
</evidence>
<organism evidence="8 9">
    <name type="scientific">Steroidobacter flavus</name>
    <dbReference type="NCBI Taxonomy" id="1842136"/>
    <lineage>
        <taxon>Bacteria</taxon>
        <taxon>Pseudomonadati</taxon>
        <taxon>Pseudomonadota</taxon>
        <taxon>Gammaproteobacteria</taxon>
        <taxon>Steroidobacterales</taxon>
        <taxon>Steroidobacteraceae</taxon>
        <taxon>Steroidobacter</taxon>
    </lineage>
</organism>
<evidence type="ECO:0000256" key="1">
    <source>
        <dbReference type="ARBA" id="ARBA00004571"/>
    </source>
</evidence>
<evidence type="ECO:0008006" key="10">
    <source>
        <dbReference type="Google" id="ProtNLM"/>
    </source>
</evidence>
<reference evidence="9" key="1">
    <citation type="journal article" date="2019" name="Int. J. Syst. Evol. Microbiol.">
        <title>The Global Catalogue of Microorganisms (GCM) 10K type strain sequencing project: providing services to taxonomists for standard genome sequencing and annotation.</title>
        <authorList>
            <consortium name="The Broad Institute Genomics Platform"/>
            <consortium name="The Broad Institute Genome Sequencing Center for Infectious Disease"/>
            <person name="Wu L."/>
            <person name="Ma J."/>
        </authorList>
    </citation>
    <scope>NUCLEOTIDE SEQUENCE [LARGE SCALE GENOMIC DNA]</scope>
    <source>
        <strain evidence="9">CGMCC 1.10759</strain>
    </source>
</reference>
<dbReference type="Gene3D" id="2.40.170.20">
    <property type="entry name" value="TonB-dependent receptor, beta-barrel domain"/>
    <property type="match status" value="1"/>
</dbReference>
<dbReference type="InterPro" id="IPR039426">
    <property type="entry name" value="TonB-dep_rcpt-like"/>
</dbReference>
<evidence type="ECO:0000313" key="9">
    <source>
        <dbReference type="Proteomes" id="UP001595904"/>
    </source>
</evidence>
<keyword evidence="3 7" id="KW-1134">Transmembrane beta strand</keyword>
<comment type="subcellular location">
    <subcellularLocation>
        <location evidence="1 7">Cell outer membrane</location>
        <topology evidence="1 7">Multi-pass membrane protein</topology>
    </subcellularLocation>
</comment>
<accession>A0ABV8SSC1</accession>
<comment type="similarity">
    <text evidence="7">Belongs to the TonB-dependent receptor family.</text>
</comment>
<dbReference type="InterPro" id="IPR036942">
    <property type="entry name" value="Beta-barrel_TonB_sf"/>
</dbReference>
<evidence type="ECO:0000313" key="8">
    <source>
        <dbReference type="EMBL" id="MFC4309837.1"/>
    </source>
</evidence>
<name>A0ABV8SSC1_9GAMM</name>
<evidence type="ECO:0000256" key="2">
    <source>
        <dbReference type="ARBA" id="ARBA00022448"/>
    </source>
</evidence>
<dbReference type="SUPFAM" id="SSF56935">
    <property type="entry name" value="Porins"/>
    <property type="match status" value="1"/>
</dbReference>
<keyword evidence="4 7" id="KW-0812">Transmembrane</keyword>
<evidence type="ECO:0000256" key="4">
    <source>
        <dbReference type="ARBA" id="ARBA00022692"/>
    </source>
</evidence>
<dbReference type="PROSITE" id="PS52016">
    <property type="entry name" value="TONB_DEPENDENT_REC_3"/>
    <property type="match status" value="1"/>
</dbReference>
<keyword evidence="5 7" id="KW-0472">Membrane</keyword>
<keyword evidence="9" id="KW-1185">Reference proteome</keyword>
<dbReference type="EMBL" id="JBHSDU010000003">
    <property type="protein sequence ID" value="MFC4309837.1"/>
    <property type="molecule type" value="Genomic_DNA"/>
</dbReference>